<accession>X0X848</accession>
<reference evidence="2" key="1">
    <citation type="journal article" date="2014" name="Front. Microbiol.">
        <title>High frequency of phylogenetically diverse reductive dehalogenase-homologous genes in deep subseafloor sedimentary metagenomes.</title>
        <authorList>
            <person name="Kawai M."/>
            <person name="Futagami T."/>
            <person name="Toyoda A."/>
            <person name="Takaki Y."/>
            <person name="Nishi S."/>
            <person name="Hori S."/>
            <person name="Arai W."/>
            <person name="Tsubouchi T."/>
            <person name="Morono Y."/>
            <person name="Uchiyama I."/>
            <person name="Ito T."/>
            <person name="Fujiyama A."/>
            <person name="Inagaki F."/>
            <person name="Takami H."/>
        </authorList>
    </citation>
    <scope>NUCLEOTIDE SEQUENCE</scope>
    <source>
        <strain evidence="2">Expedition CK06-06</strain>
    </source>
</reference>
<dbReference type="AlphaFoldDB" id="X0X848"/>
<protein>
    <recommendedName>
        <fullName evidence="1">Spore protein YkvP/CgeB glycosyl transferase-like domain-containing protein</fullName>
    </recommendedName>
</protein>
<dbReference type="Pfam" id="PF13524">
    <property type="entry name" value="Glyco_trans_1_2"/>
    <property type="match status" value="1"/>
</dbReference>
<dbReference type="InterPro" id="IPR055259">
    <property type="entry name" value="YkvP/CgeB_Glyco_trans-like"/>
</dbReference>
<name>X0X848_9ZZZZ</name>
<dbReference type="SUPFAM" id="SSF53756">
    <property type="entry name" value="UDP-Glycosyltransferase/glycogen phosphorylase"/>
    <property type="match status" value="1"/>
</dbReference>
<feature type="domain" description="Spore protein YkvP/CgeB glycosyl transferase-like" evidence="1">
    <location>
        <begin position="32"/>
        <end position="149"/>
    </location>
</feature>
<feature type="non-terminal residue" evidence="2">
    <location>
        <position position="157"/>
    </location>
</feature>
<evidence type="ECO:0000259" key="1">
    <source>
        <dbReference type="Pfam" id="PF13524"/>
    </source>
</evidence>
<dbReference type="Gene3D" id="3.40.50.2000">
    <property type="entry name" value="Glycogen Phosphorylase B"/>
    <property type="match status" value="1"/>
</dbReference>
<gene>
    <name evidence="2" type="ORF">S01H1_70348</name>
</gene>
<proteinExistence type="predicted"/>
<comment type="caution">
    <text evidence="2">The sequence shown here is derived from an EMBL/GenBank/DDBJ whole genome shotgun (WGS) entry which is preliminary data.</text>
</comment>
<sequence>MEYVLKPALEYDVDIFDRNYSVNDAQFRFPEEYQPHIIGELRYEEMVFAYKMYKLFLNTNIVQESPTMFARRIPEILASGTCVLSSYAKGIENLIGTDIVKMTSSPEEIRLCLKELLDNKELRDRLAHLGLRKVMKEHTYEKRLDYILQTVGIGQNN</sequence>
<evidence type="ECO:0000313" key="2">
    <source>
        <dbReference type="EMBL" id="GAG32828.1"/>
    </source>
</evidence>
<dbReference type="EMBL" id="BARS01046777">
    <property type="protein sequence ID" value="GAG32828.1"/>
    <property type="molecule type" value="Genomic_DNA"/>
</dbReference>
<organism evidence="2">
    <name type="scientific">marine sediment metagenome</name>
    <dbReference type="NCBI Taxonomy" id="412755"/>
    <lineage>
        <taxon>unclassified sequences</taxon>
        <taxon>metagenomes</taxon>
        <taxon>ecological metagenomes</taxon>
    </lineage>
</organism>